<keyword evidence="1" id="KW-0812">Transmembrane</keyword>
<reference evidence="2" key="1">
    <citation type="journal article" date="2020" name="Nature">
        <title>Giant virus diversity and host interactions through global metagenomics.</title>
        <authorList>
            <person name="Schulz F."/>
            <person name="Roux S."/>
            <person name="Paez-Espino D."/>
            <person name="Jungbluth S."/>
            <person name="Walsh D.A."/>
            <person name="Denef V.J."/>
            <person name="McMahon K.D."/>
            <person name="Konstantinidis K.T."/>
            <person name="Eloe-Fadrosh E.A."/>
            <person name="Kyrpides N.C."/>
            <person name="Woyke T."/>
        </authorList>
    </citation>
    <scope>NUCLEOTIDE SEQUENCE</scope>
    <source>
        <strain evidence="2">GVMAG-M-3300023179-73</strain>
    </source>
</reference>
<feature type="transmembrane region" description="Helical" evidence="1">
    <location>
        <begin position="14"/>
        <end position="33"/>
    </location>
</feature>
<evidence type="ECO:0000313" key="2">
    <source>
        <dbReference type="EMBL" id="QHT76086.1"/>
    </source>
</evidence>
<accession>A0A6C0H791</accession>
<feature type="transmembrane region" description="Helical" evidence="1">
    <location>
        <begin position="130"/>
        <end position="149"/>
    </location>
</feature>
<proteinExistence type="predicted"/>
<sequence length="432" mass="50681">MLRNWSHNFFKESIFDLLSLGIGVIGSLGANLVRKVPMLEMMVILDGVVSAIAFAKEYLLYKVSEARVEQHKQTEYKQEVVKRCNQTYVLGMIERYMMYSCIHLCYVTVSVCVSNVISIGWLGVDIDHNHYWSNTVMTGMYIIGMGLVVPRVQNRIVTVPWVDRSIRRYNKDKETFLRYSLSKSIITSIQTLHPGIQEIKNYQIFILYSQVSFEYAWEFVKSYGFIYLLNLLRSWDSTYYYYKAIKFAYYYNTGYMFNTLTNQDSVYIINVIISGKRWGDLSKIEVVNAFYSLVSSKFTDKHVHYWTEIQLCMFKIFMVWSIVCVLKLFSVYINTITLIMYLLVLWYSLDTMAIGSNDTIDVVKQVFSAVIVYLLIVLNVNDIIISFVFIGNMVLYYVCEETCFYMKNRKDIHKVVEFYTNKTKSKKTIKSQ</sequence>
<evidence type="ECO:0000256" key="1">
    <source>
        <dbReference type="SAM" id="Phobius"/>
    </source>
</evidence>
<feature type="transmembrane region" description="Helical" evidence="1">
    <location>
        <begin position="101"/>
        <end position="124"/>
    </location>
</feature>
<feature type="transmembrane region" description="Helical" evidence="1">
    <location>
        <begin position="366"/>
        <end position="399"/>
    </location>
</feature>
<dbReference type="EMBL" id="MN739889">
    <property type="protein sequence ID" value="QHT76086.1"/>
    <property type="molecule type" value="Genomic_DNA"/>
</dbReference>
<feature type="transmembrane region" description="Helical" evidence="1">
    <location>
        <begin position="317"/>
        <end position="346"/>
    </location>
</feature>
<keyword evidence="1" id="KW-1133">Transmembrane helix</keyword>
<name>A0A6C0H791_9ZZZZ</name>
<organism evidence="2">
    <name type="scientific">viral metagenome</name>
    <dbReference type="NCBI Taxonomy" id="1070528"/>
    <lineage>
        <taxon>unclassified sequences</taxon>
        <taxon>metagenomes</taxon>
        <taxon>organismal metagenomes</taxon>
    </lineage>
</organism>
<keyword evidence="1" id="KW-0472">Membrane</keyword>
<protein>
    <submittedName>
        <fullName evidence="2">Uncharacterized protein</fullName>
    </submittedName>
</protein>
<dbReference type="AlphaFoldDB" id="A0A6C0H791"/>